<dbReference type="Pfam" id="PF00096">
    <property type="entry name" value="zf-C2H2"/>
    <property type="match status" value="1"/>
</dbReference>
<feature type="non-terminal residue" evidence="7">
    <location>
        <position position="1"/>
    </location>
</feature>
<dbReference type="PROSITE" id="PS00028">
    <property type="entry name" value="ZINC_FINGER_C2H2_1"/>
    <property type="match status" value="2"/>
</dbReference>
<organism evidence="7 8">
    <name type="scientific">Meganyctiphanes norvegica</name>
    <name type="common">Northern krill</name>
    <name type="synonym">Thysanopoda norvegica</name>
    <dbReference type="NCBI Taxonomy" id="48144"/>
    <lineage>
        <taxon>Eukaryota</taxon>
        <taxon>Metazoa</taxon>
        <taxon>Ecdysozoa</taxon>
        <taxon>Arthropoda</taxon>
        <taxon>Crustacea</taxon>
        <taxon>Multicrustacea</taxon>
        <taxon>Malacostraca</taxon>
        <taxon>Eumalacostraca</taxon>
        <taxon>Eucarida</taxon>
        <taxon>Euphausiacea</taxon>
        <taxon>Euphausiidae</taxon>
        <taxon>Meganyctiphanes</taxon>
    </lineage>
</organism>
<reference evidence="7 8" key="1">
    <citation type="submission" date="2024-05" db="EMBL/GenBank/DDBJ databases">
        <authorList>
            <person name="Wallberg A."/>
        </authorList>
    </citation>
    <scope>NUCLEOTIDE SEQUENCE [LARGE SCALE GENOMIC DNA]</scope>
</reference>
<proteinExistence type="predicted"/>
<evidence type="ECO:0000313" key="7">
    <source>
        <dbReference type="EMBL" id="CAL4146035.1"/>
    </source>
</evidence>
<keyword evidence="2" id="KW-0677">Repeat</keyword>
<evidence type="ECO:0000256" key="5">
    <source>
        <dbReference type="PROSITE-ProRule" id="PRU00042"/>
    </source>
</evidence>
<dbReference type="SMART" id="SM00355">
    <property type="entry name" value="ZnF_C2H2"/>
    <property type="match status" value="2"/>
</dbReference>
<evidence type="ECO:0000259" key="6">
    <source>
        <dbReference type="PROSITE" id="PS50157"/>
    </source>
</evidence>
<dbReference type="Proteomes" id="UP001497623">
    <property type="component" value="Unassembled WGS sequence"/>
</dbReference>
<dbReference type="InterPro" id="IPR013087">
    <property type="entry name" value="Znf_C2H2_type"/>
</dbReference>
<keyword evidence="1" id="KW-0479">Metal-binding</keyword>
<dbReference type="InterPro" id="IPR036236">
    <property type="entry name" value="Znf_C2H2_sf"/>
</dbReference>
<evidence type="ECO:0000313" key="8">
    <source>
        <dbReference type="Proteomes" id="UP001497623"/>
    </source>
</evidence>
<evidence type="ECO:0000256" key="3">
    <source>
        <dbReference type="ARBA" id="ARBA00022771"/>
    </source>
</evidence>
<dbReference type="PANTHER" id="PTHR33936:SF25">
    <property type="entry name" value="C2H2-TYPE DOMAIN-CONTAINING PROTEIN"/>
    <property type="match status" value="1"/>
</dbReference>
<keyword evidence="4" id="KW-0862">Zinc</keyword>
<dbReference type="PANTHER" id="PTHR33936">
    <property type="entry name" value="PROTEIN CBG17840"/>
    <property type="match status" value="1"/>
</dbReference>
<comment type="caution">
    <text evidence="7">The sequence shown here is derived from an EMBL/GenBank/DDBJ whole genome shotgun (WGS) entry which is preliminary data.</text>
</comment>
<protein>
    <recommendedName>
        <fullName evidence="6">C2H2-type domain-containing protein</fullName>
    </recommendedName>
</protein>
<keyword evidence="8" id="KW-1185">Reference proteome</keyword>
<evidence type="ECO:0000256" key="1">
    <source>
        <dbReference type="ARBA" id="ARBA00022723"/>
    </source>
</evidence>
<feature type="non-terminal residue" evidence="7">
    <location>
        <position position="117"/>
    </location>
</feature>
<dbReference type="SUPFAM" id="SSF57667">
    <property type="entry name" value="beta-beta-alpha zinc fingers"/>
    <property type="match status" value="1"/>
</dbReference>
<evidence type="ECO:0000256" key="4">
    <source>
        <dbReference type="ARBA" id="ARBA00022833"/>
    </source>
</evidence>
<dbReference type="AlphaFoldDB" id="A0AAV2RV72"/>
<evidence type="ECO:0000256" key="2">
    <source>
        <dbReference type="ARBA" id="ARBA00022737"/>
    </source>
</evidence>
<dbReference type="PROSITE" id="PS50157">
    <property type="entry name" value="ZINC_FINGER_C2H2_2"/>
    <property type="match status" value="1"/>
</dbReference>
<name>A0AAV2RV72_MEGNR</name>
<dbReference type="GO" id="GO:0008270">
    <property type="term" value="F:zinc ion binding"/>
    <property type="evidence" value="ECO:0007669"/>
    <property type="project" value="UniProtKB-KW"/>
</dbReference>
<sequence>RIHTGERPYQCNQCDNTFSQLIYLKKHMKEKHEESSNISSKSNTKCSNISSKVNTKCTYLNCEEAYFHHNQLIDHMNEKHDANIVSTQLNFTSEGEFFNWKEAEEAKNFAYYAKQLV</sequence>
<gene>
    <name evidence="7" type="ORF">MNOR_LOCUS29811</name>
</gene>
<dbReference type="InterPro" id="IPR052797">
    <property type="entry name" value="RegFact_GeneExpr_CellDeath"/>
</dbReference>
<accession>A0AAV2RV72</accession>
<dbReference type="EMBL" id="CAXKWB010035179">
    <property type="protein sequence ID" value="CAL4146035.1"/>
    <property type="molecule type" value="Genomic_DNA"/>
</dbReference>
<keyword evidence="3 5" id="KW-0863">Zinc-finger</keyword>
<dbReference type="FunFam" id="3.30.160.60:FF:000624">
    <property type="entry name" value="zinc finger protein 697"/>
    <property type="match status" value="1"/>
</dbReference>
<feature type="domain" description="C2H2-type" evidence="6">
    <location>
        <begin position="9"/>
        <end position="37"/>
    </location>
</feature>
<dbReference type="Gene3D" id="3.30.160.60">
    <property type="entry name" value="Classic Zinc Finger"/>
    <property type="match status" value="1"/>
</dbReference>